<reference evidence="2" key="2">
    <citation type="journal article" date="2015" name="Data Brief">
        <title>Shoot transcriptome of the giant reed, Arundo donax.</title>
        <authorList>
            <person name="Barrero R.A."/>
            <person name="Guerrero F.D."/>
            <person name="Moolhuijzen P."/>
            <person name="Goolsby J.A."/>
            <person name="Tidwell J."/>
            <person name="Bellgard S.E."/>
            <person name="Bellgard M.I."/>
        </authorList>
    </citation>
    <scope>NUCLEOTIDE SEQUENCE</scope>
    <source>
        <tissue evidence="2">Shoot tissue taken approximately 20 cm above the soil surface</tissue>
    </source>
</reference>
<keyword evidence="1" id="KW-1133">Transmembrane helix</keyword>
<accession>A0A0A8YTC9</accession>
<protein>
    <submittedName>
        <fullName evidence="2">Uncharacterized protein</fullName>
    </submittedName>
</protein>
<keyword evidence="1" id="KW-0472">Membrane</keyword>
<sequence>MAMLIYQSHFLLFFNIKTGNMAGANLPVIFLLFC</sequence>
<evidence type="ECO:0000256" key="1">
    <source>
        <dbReference type="SAM" id="Phobius"/>
    </source>
</evidence>
<evidence type="ECO:0000313" key="2">
    <source>
        <dbReference type="EMBL" id="JAD25832.1"/>
    </source>
</evidence>
<name>A0A0A8YTC9_ARUDO</name>
<feature type="transmembrane region" description="Helical" evidence="1">
    <location>
        <begin position="12"/>
        <end position="33"/>
    </location>
</feature>
<dbReference type="EMBL" id="GBRH01272063">
    <property type="protein sequence ID" value="JAD25832.1"/>
    <property type="molecule type" value="Transcribed_RNA"/>
</dbReference>
<reference evidence="2" key="1">
    <citation type="submission" date="2014-09" db="EMBL/GenBank/DDBJ databases">
        <authorList>
            <person name="Magalhaes I.L.F."/>
            <person name="Oliveira U."/>
            <person name="Santos F.R."/>
            <person name="Vidigal T.H.D.A."/>
            <person name="Brescovit A.D."/>
            <person name="Santos A.J."/>
        </authorList>
    </citation>
    <scope>NUCLEOTIDE SEQUENCE</scope>
    <source>
        <tissue evidence="2">Shoot tissue taken approximately 20 cm above the soil surface</tissue>
    </source>
</reference>
<dbReference type="AlphaFoldDB" id="A0A0A8YTC9"/>
<organism evidence="2">
    <name type="scientific">Arundo donax</name>
    <name type="common">Giant reed</name>
    <name type="synonym">Donax arundinaceus</name>
    <dbReference type="NCBI Taxonomy" id="35708"/>
    <lineage>
        <taxon>Eukaryota</taxon>
        <taxon>Viridiplantae</taxon>
        <taxon>Streptophyta</taxon>
        <taxon>Embryophyta</taxon>
        <taxon>Tracheophyta</taxon>
        <taxon>Spermatophyta</taxon>
        <taxon>Magnoliopsida</taxon>
        <taxon>Liliopsida</taxon>
        <taxon>Poales</taxon>
        <taxon>Poaceae</taxon>
        <taxon>PACMAD clade</taxon>
        <taxon>Arundinoideae</taxon>
        <taxon>Arundineae</taxon>
        <taxon>Arundo</taxon>
    </lineage>
</organism>
<keyword evidence="1" id="KW-0812">Transmembrane</keyword>
<proteinExistence type="predicted"/>